<evidence type="ECO:0000256" key="1">
    <source>
        <dbReference type="ARBA" id="ARBA00022723"/>
    </source>
</evidence>
<keyword evidence="5" id="KW-1185">Reference proteome</keyword>
<dbReference type="InterPro" id="IPR018527">
    <property type="entry name" value="Rubredoxin_Fe_BS"/>
</dbReference>
<dbReference type="EMBL" id="CP063453">
    <property type="protein sequence ID" value="QOW01985.1"/>
    <property type="molecule type" value="Genomic_DNA"/>
</dbReference>
<organism evidence="4 5">
    <name type="scientific">Rhodococcus pyridinivorans</name>
    <dbReference type="NCBI Taxonomy" id="103816"/>
    <lineage>
        <taxon>Bacteria</taxon>
        <taxon>Bacillati</taxon>
        <taxon>Actinomycetota</taxon>
        <taxon>Actinomycetes</taxon>
        <taxon>Mycobacteriales</taxon>
        <taxon>Nocardiaceae</taxon>
        <taxon>Rhodococcus</taxon>
    </lineage>
</organism>
<name>A0A7M2XW83_9NOCA</name>
<dbReference type="PROSITE" id="PS00202">
    <property type="entry name" value="RUBREDOXIN"/>
    <property type="match status" value="1"/>
</dbReference>
<keyword evidence="1" id="KW-0479">Metal-binding</keyword>
<dbReference type="InterPro" id="IPR005114">
    <property type="entry name" value="Helicase_assoc"/>
</dbReference>
<feature type="domain" description="Helicase-associated" evidence="3">
    <location>
        <begin position="84"/>
        <end position="149"/>
    </location>
</feature>
<dbReference type="Proteomes" id="UP000593818">
    <property type="component" value="Plasmid pSID"/>
</dbReference>
<dbReference type="PANTHER" id="PTHR33418:SF1">
    <property type="entry name" value="HELICASE-ASSOCIATED DOMAIN-CONTAINING PROTEIN"/>
    <property type="match status" value="1"/>
</dbReference>
<dbReference type="PANTHER" id="PTHR33418">
    <property type="entry name" value="HELICASE-ASSOCIATED"/>
    <property type="match status" value="1"/>
</dbReference>
<sequence>MREKRFETGLSHLRTYVEQHGDGHVPRSWMCPDCGFALGSWVAHKRAAIRAGNTSLGPERIAQLHAAGFETTSPRGVRGPTSLHQQQWDHGLNHLRAYVATHGNADVPRRHVTEDGFALGMWVQSRRKELRAGKLTASDRLEALSKLGFMEHSDRRGGFAAPGRNAAAETGGEAVGNYGDTSRQNLA</sequence>
<dbReference type="Pfam" id="PF03457">
    <property type="entry name" value="HA"/>
    <property type="match status" value="2"/>
</dbReference>
<dbReference type="GO" id="GO:0046872">
    <property type="term" value="F:metal ion binding"/>
    <property type="evidence" value="ECO:0007669"/>
    <property type="project" value="UniProtKB-KW"/>
</dbReference>
<reference evidence="4 5" key="1">
    <citation type="submission" date="2020-10" db="EMBL/GenBank/DDBJ databases">
        <title>Whole genome sequence of oil-degrading bacteria Rhodococcus pyridinivorans strain 5Ap.</title>
        <authorList>
            <person name="Akhremchuk A.E."/>
            <person name="Valentovich L.N."/>
            <person name="Charniauskaya M.I."/>
            <person name="Bukliarevich H.A."/>
            <person name="Titok M.A."/>
        </authorList>
    </citation>
    <scope>NUCLEOTIDE SEQUENCE [LARGE SCALE GENOMIC DNA]</scope>
    <source>
        <strain evidence="4 5">5Ap</strain>
        <plasmid evidence="4 5">pSID</plasmid>
    </source>
</reference>
<geneLocation type="plasmid" evidence="4 5">
    <name>pSID</name>
</geneLocation>
<gene>
    <name evidence="4" type="ORF">INP59_26800</name>
</gene>
<evidence type="ECO:0000313" key="4">
    <source>
        <dbReference type="EMBL" id="QOW01985.1"/>
    </source>
</evidence>
<feature type="region of interest" description="Disordered" evidence="2">
    <location>
        <begin position="155"/>
        <end position="187"/>
    </location>
</feature>
<evidence type="ECO:0000256" key="2">
    <source>
        <dbReference type="SAM" id="MobiDB-lite"/>
    </source>
</evidence>
<dbReference type="AlphaFoldDB" id="A0A7M2XW83"/>
<dbReference type="Gene3D" id="6.10.140.530">
    <property type="match status" value="2"/>
</dbReference>
<accession>A0A7M2XW83</accession>
<keyword evidence="4" id="KW-0614">Plasmid</keyword>
<evidence type="ECO:0000313" key="5">
    <source>
        <dbReference type="Proteomes" id="UP000593818"/>
    </source>
</evidence>
<protein>
    <submittedName>
        <fullName evidence="4">Helicase associated domain-containing protein</fullName>
    </submittedName>
</protein>
<evidence type="ECO:0000259" key="3">
    <source>
        <dbReference type="Pfam" id="PF03457"/>
    </source>
</evidence>
<feature type="domain" description="Helicase-associated" evidence="3">
    <location>
        <begin position="3"/>
        <end position="69"/>
    </location>
</feature>
<proteinExistence type="predicted"/>
<dbReference type="RefSeq" id="WP_193904245.1">
    <property type="nucleotide sequence ID" value="NZ_CP063453.1"/>
</dbReference>